<comment type="caution">
    <text evidence="6">The sequence shown here is derived from an EMBL/GenBank/DDBJ whole genome shotgun (WGS) entry which is preliminary data.</text>
</comment>
<gene>
    <name evidence="6" type="ORF">Fcan01_14974</name>
</gene>
<dbReference type="EMBL" id="LNIX01000009">
    <property type="protein sequence ID" value="OXA49940.1"/>
    <property type="molecule type" value="Genomic_DNA"/>
</dbReference>
<dbReference type="GO" id="GO:0005615">
    <property type="term" value="C:extracellular space"/>
    <property type="evidence" value="ECO:0007669"/>
    <property type="project" value="TreeGrafter"/>
</dbReference>
<dbReference type="GO" id="GO:0016298">
    <property type="term" value="F:lipase activity"/>
    <property type="evidence" value="ECO:0007669"/>
    <property type="project" value="InterPro"/>
</dbReference>
<dbReference type="InterPro" id="IPR013818">
    <property type="entry name" value="Lipase"/>
</dbReference>
<organism evidence="6 7">
    <name type="scientific">Folsomia candida</name>
    <name type="common">Springtail</name>
    <dbReference type="NCBI Taxonomy" id="158441"/>
    <lineage>
        <taxon>Eukaryota</taxon>
        <taxon>Metazoa</taxon>
        <taxon>Ecdysozoa</taxon>
        <taxon>Arthropoda</taxon>
        <taxon>Hexapoda</taxon>
        <taxon>Collembola</taxon>
        <taxon>Entomobryomorpha</taxon>
        <taxon>Isotomoidea</taxon>
        <taxon>Isotomidae</taxon>
        <taxon>Proisotominae</taxon>
        <taxon>Folsomia</taxon>
    </lineage>
</organism>
<dbReference type="Pfam" id="PF00151">
    <property type="entry name" value="Lipase"/>
    <property type="match status" value="1"/>
</dbReference>
<comment type="similarity">
    <text evidence="2 4">Belongs to the AB hydrolase superfamily. Lipase family.</text>
</comment>
<evidence type="ECO:0000259" key="5">
    <source>
        <dbReference type="Pfam" id="PF00151"/>
    </source>
</evidence>
<name>A0A226DY03_FOLCA</name>
<dbReference type="STRING" id="158441.A0A226DY03"/>
<keyword evidence="3" id="KW-0964">Secreted</keyword>
<evidence type="ECO:0000256" key="4">
    <source>
        <dbReference type="RuleBase" id="RU004262"/>
    </source>
</evidence>
<sequence length="388" mass="43213">MNALSIFTVDRVCDLVRGAGLVTGHVVGQALSISIFRGSNFLDSETQALSEAFGRAVPIVLAEKIHPTLAETLLQSTFMEPWCLSKIKPMLRVYQRNRPRVEIRHTADPEEVCRIFGEIGAFDGNRRIAFLTHGFIHDIDIYWLKDMKNEMLAQEDMVVVMVGWGGGSNIGVDRYDLASRNIEVVGCWLGNYLRQMKRVNPEVQLWGIGHSLGAHLMGFAGKCSRSFDRITGLDPAGPNFERESFGCVRLTANDAPIVDCIHTDGYAAPMTLQALTSPTNHFGTLVPMGTVDFYPNFGHSQPGCVNFSVIGSHNRSFELFTESISKPGRFYTNMKLVKEPTFMDISEEVKHEGPEVEMGFHCRGEAKGAFFIEVDQEDFGITYMFGIP</sequence>
<dbReference type="PANTHER" id="PTHR11610:SF178">
    <property type="entry name" value="LIPASE MEMBER H-A-LIKE PROTEIN"/>
    <property type="match status" value="1"/>
</dbReference>
<dbReference type="OrthoDB" id="199913at2759"/>
<dbReference type="PRINTS" id="PR00821">
    <property type="entry name" value="TAGLIPASE"/>
</dbReference>
<comment type="subcellular location">
    <subcellularLocation>
        <location evidence="1">Secreted</location>
    </subcellularLocation>
</comment>
<dbReference type="InterPro" id="IPR000734">
    <property type="entry name" value="TAG_lipase"/>
</dbReference>
<accession>A0A226DY03</accession>
<evidence type="ECO:0000313" key="7">
    <source>
        <dbReference type="Proteomes" id="UP000198287"/>
    </source>
</evidence>
<evidence type="ECO:0000256" key="2">
    <source>
        <dbReference type="ARBA" id="ARBA00010701"/>
    </source>
</evidence>
<protein>
    <submittedName>
        <fullName evidence="6">Inactive pancreatic lipase-related protein 1</fullName>
    </submittedName>
</protein>
<keyword evidence="7" id="KW-1185">Reference proteome</keyword>
<proteinExistence type="inferred from homology"/>
<dbReference type="PANTHER" id="PTHR11610">
    <property type="entry name" value="LIPASE"/>
    <property type="match status" value="1"/>
</dbReference>
<dbReference type="InterPro" id="IPR029058">
    <property type="entry name" value="AB_hydrolase_fold"/>
</dbReference>
<evidence type="ECO:0000256" key="3">
    <source>
        <dbReference type="ARBA" id="ARBA00022525"/>
    </source>
</evidence>
<reference evidence="6 7" key="1">
    <citation type="submission" date="2015-12" db="EMBL/GenBank/DDBJ databases">
        <title>The genome of Folsomia candida.</title>
        <authorList>
            <person name="Faddeeva A."/>
            <person name="Derks M.F."/>
            <person name="Anvar Y."/>
            <person name="Smit S."/>
            <person name="Van Straalen N."/>
            <person name="Roelofs D."/>
        </authorList>
    </citation>
    <scope>NUCLEOTIDE SEQUENCE [LARGE SCALE GENOMIC DNA]</scope>
    <source>
        <strain evidence="6 7">VU population</strain>
        <tissue evidence="6">Whole body</tissue>
    </source>
</reference>
<dbReference type="SUPFAM" id="SSF53474">
    <property type="entry name" value="alpha/beta-Hydrolases"/>
    <property type="match status" value="1"/>
</dbReference>
<dbReference type="AlphaFoldDB" id="A0A226DY03"/>
<evidence type="ECO:0000313" key="6">
    <source>
        <dbReference type="EMBL" id="OXA49940.1"/>
    </source>
</evidence>
<feature type="domain" description="Lipase" evidence="5">
    <location>
        <begin position="121"/>
        <end position="330"/>
    </location>
</feature>
<dbReference type="Gene3D" id="3.40.50.1820">
    <property type="entry name" value="alpha/beta hydrolase"/>
    <property type="match status" value="1"/>
</dbReference>
<dbReference type="Proteomes" id="UP000198287">
    <property type="component" value="Unassembled WGS sequence"/>
</dbReference>
<dbReference type="GO" id="GO:0016042">
    <property type="term" value="P:lipid catabolic process"/>
    <property type="evidence" value="ECO:0007669"/>
    <property type="project" value="TreeGrafter"/>
</dbReference>
<evidence type="ECO:0000256" key="1">
    <source>
        <dbReference type="ARBA" id="ARBA00004613"/>
    </source>
</evidence>